<evidence type="ECO:0000256" key="2">
    <source>
        <dbReference type="ARBA" id="ARBA00022723"/>
    </source>
</evidence>
<dbReference type="InterPro" id="IPR036922">
    <property type="entry name" value="Rieske_2Fe-2S_sf"/>
</dbReference>
<keyword evidence="2" id="KW-0479">Metal-binding</keyword>
<feature type="domain" description="Rieske" evidence="5">
    <location>
        <begin position="24"/>
        <end position="128"/>
    </location>
</feature>
<organism evidence="6 7">
    <name type="scientific">Nitrospirillum iridis</name>
    <dbReference type="NCBI Taxonomy" id="765888"/>
    <lineage>
        <taxon>Bacteria</taxon>
        <taxon>Pseudomonadati</taxon>
        <taxon>Pseudomonadota</taxon>
        <taxon>Alphaproteobacteria</taxon>
        <taxon>Rhodospirillales</taxon>
        <taxon>Azospirillaceae</taxon>
        <taxon>Nitrospirillum</taxon>
    </lineage>
</organism>
<evidence type="ECO:0000313" key="7">
    <source>
        <dbReference type="Proteomes" id="UP000539175"/>
    </source>
</evidence>
<protein>
    <submittedName>
        <fullName evidence="6">Nitrite reductase/ring-hydroxylating ferredoxin subunit</fullName>
    </submittedName>
</protein>
<evidence type="ECO:0000256" key="1">
    <source>
        <dbReference type="ARBA" id="ARBA00022714"/>
    </source>
</evidence>
<keyword evidence="7" id="KW-1185">Reference proteome</keyword>
<dbReference type="EMBL" id="JACIIZ010000013">
    <property type="protein sequence ID" value="MBB6253759.1"/>
    <property type="molecule type" value="Genomic_DNA"/>
</dbReference>
<dbReference type="RefSeq" id="WP_343066989.1">
    <property type="nucleotide sequence ID" value="NZ_JACIIZ010000013.1"/>
</dbReference>
<dbReference type="GO" id="GO:0046872">
    <property type="term" value="F:metal ion binding"/>
    <property type="evidence" value="ECO:0007669"/>
    <property type="project" value="UniProtKB-KW"/>
</dbReference>
<reference evidence="6 7" key="1">
    <citation type="submission" date="2020-08" db="EMBL/GenBank/DDBJ databases">
        <title>Genomic Encyclopedia of Type Strains, Phase IV (KMG-IV): sequencing the most valuable type-strain genomes for metagenomic binning, comparative biology and taxonomic classification.</title>
        <authorList>
            <person name="Goeker M."/>
        </authorList>
    </citation>
    <scope>NUCLEOTIDE SEQUENCE [LARGE SCALE GENOMIC DNA]</scope>
    <source>
        <strain evidence="6 7">DSM 22198</strain>
    </source>
</reference>
<dbReference type="CDD" id="cd03467">
    <property type="entry name" value="Rieske"/>
    <property type="match status" value="1"/>
</dbReference>
<keyword evidence="1" id="KW-0001">2Fe-2S</keyword>
<comment type="caution">
    <text evidence="6">The sequence shown here is derived from an EMBL/GenBank/DDBJ whole genome shotgun (WGS) entry which is preliminary data.</text>
</comment>
<name>A0A7X0B0X9_9PROT</name>
<proteinExistence type="predicted"/>
<evidence type="ECO:0000256" key="3">
    <source>
        <dbReference type="ARBA" id="ARBA00023004"/>
    </source>
</evidence>
<evidence type="ECO:0000313" key="6">
    <source>
        <dbReference type="EMBL" id="MBB6253759.1"/>
    </source>
</evidence>
<dbReference type="Pfam" id="PF00355">
    <property type="entry name" value="Rieske"/>
    <property type="match status" value="1"/>
</dbReference>
<dbReference type="Proteomes" id="UP000539175">
    <property type="component" value="Unassembled WGS sequence"/>
</dbReference>
<dbReference type="Gene3D" id="2.102.10.10">
    <property type="entry name" value="Rieske [2Fe-2S] iron-sulphur domain"/>
    <property type="match status" value="1"/>
</dbReference>
<sequence length="138" mass="14813">MAPLSPTPGAQPPGEISAPGDARIRLCRADTLSPGQARGFDPAGSGRDTIFALRRGDTVLIYHNHCPHQGVPLEYRKDRFLSGDGQRILCYAHGAHFDADTGVCIEGPCRGQSLLALPCGVEDGWLWLNLPLSSPVLR</sequence>
<dbReference type="PANTHER" id="PTHR40261">
    <property type="match status" value="1"/>
</dbReference>
<dbReference type="InterPro" id="IPR017941">
    <property type="entry name" value="Rieske_2Fe-2S"/>
</dbReference>
<dbReference type="GO" id="GO:0051537">
    <property type="term" value="F:2 iron, 2 sulfur cluster binding"/>
    <property type="evidence" value="ECO:0007669"/>
    <property type="project" value="UniProtKB-KW"/>
</dbReference>
<dbReference type="SUPFAM" id="SSF50022">
    <property type="entry name" value="ISP domain"/>
    <property type="match status" value="1"/>
</dbReference>
<keyword evidence="3" id="KW-0408">Iron</keyword>
<dbReference type="PANTHER" id="PTHR40261:SF1">
    <property type="entry name" value="RIESKE DOMAIN-CONTAINING PROTEIN"/>
    <property type="match status" value="1"/>
</dbReference>
<evidence type="ECO:0000259" key="5">
    <source>
        <dbReference type="PROSITE" id="PS51296"/>
    </source>
</evidence>
<evidence type="ECO:0000256" key="4">
    <source>
        <dbReference type="ARBA" id="ARBA00023014"/>
    </source>
</evidence>
<dbReference type="PROSITE" id="PS51296">
    <property type="entry name" value="RIESKE"/>
    <property type="match status" value="1"/>
</dbReference>
<dbReference type="AlphaFoldDB" id="A0A7X0B0X9"/>
<gene>
    <name evidence="6" type="ORF">FHS74_004335</name>
</gene>
<accession>A0A7X0B0X9</accession>
<keyword evidence="4" id="KW-0411">Iron-sulfur</keyword>